<dbReference type="Gene3D" id="1.20.200.10">
    <property type="entry name" value="Fumarase/aspartase (Central domain)"/>
    <property type="match status" value="1"/>
</dbReference>
<organism evidence="1 2">
    <name type="scientific">Bosea caraganae</name>
    <dbReference type="NCBI Taxonomy" id="2763117"/>
    <lineage>
        <taxon>Bacteria</taxon>
        <taxon>Pseudomonadati</taxon>
        <taxon>Pseudomonadota</taxon>
        <taxon>Alphaproteobacteria</taxon>
        <taxon>Hyphomicrobiales</taxon>
        <taxon>Boseaceae</taxon>
        <taxon>Bosea</taxon>
    </lineage>
</organism>
<dbReference type="AlphaFoldDB" id="A0A370L0D9"/>
<proteinExistence type="predicted"/>
<dbReference type="Pfam" id="PF00221">
    <property type="entry name" value="Lyase_aromatic"/>
    <property type="match status" value="1"/>
</dbReference>
<protein>
    <submittedName>
        <fullName evidence="1">Histidine ammonia-lyase</fullName>
    </submittedName>
</protein>
<accession>A0A370L0D9</accession>
<evidence type="ECO:0000313" key="2">
    <source>
        <dbReference type="Proteomes" id="UP000255207"/>
    </source>
</evidence>
<dbReference type="InterPro" id="IPR001106">
    <property type="entry name" value="Aromatic_Lyase"/>
</dbReference>
<dbReference type="Proteomes" id="UP000255207">
    <property type="component" value="Unassembled WGS sequence"/>
</dbReference>
<keyword evidence="2" id="KW-1185">Reference proteome</keyword>
<name>A0A370L0D9_9HYPH</name>
<dbReference type="SUPFAM" id="SSF48557">
    <property type="entry name" value="L-aspartase-like"/>
    <property type="match status" value="1"/>
</dbReference>
<dbReference type="EMBL" id="QQTP01000016">
    <property type="protein sequence ID" value="RDJ20701.1"/>
    <property type="molecule type" value="Genomic_DNA"/>
</dbReference>
<dbReference type="GO" id="GO:0016841">
    <property type="term" value="F:ammonia-lyase activity"/>
    <property type="evidence" value="ECO:0007669"/>
    <property type="project" value="UniProtKB-ARBA"/>
</dbReference>
<dbReference type="PANTHER" id="PTHR10362">
    <property type="entry name" value="HISTIDINE AMMONIA-LYASE"/>
    <property type="match status" value="1"/>
</dbReference>
<gene>
    <name evidence="1" type="ORF">DWE98_23495</name>
</gene>
<keyword evidence="1" id="KW-0456">Lyase</keyword>
<sequence length="512" mass="52945">MERMQDSAPLVVTIGDGPLSLEQVHAVAHGEAGVALALEVGERLRVARGVVERSLERGDAIYGLTTGLGAAVDTRLAADQIAAFQQRAVRARAVGVGPCLTQAEVRAMLLVRLAGLAQGASGISPVFAETIAAMLNARLHPVVRRIGSLGEADLSPLAQVFLPLVGEGEAEFGGRVLPGADAMRAAGIAMPEFGPKDGLALLNANAESVGLAALALHEVKLALGALTVAGALSLEAYRANLSPIAADLVALRPVPSQVAGSVKLRALLAGSDLFEAGAARRVQDPLSFRCLAPVNGAALAAFELARELVEIELNGAGDSPAVLAGDDTLRSTVNFDTTALALAFEGLGLAAAHAAAISAFRVVKLMSPASSDLPRFLTRHGGSHAGFATTQKTASVLEAEIRHLALPLGPMTMPVADGVEDYAPMTPRVVEKTTEIARRLLRLAAIELVVAAEAVDLREGIRLGAGTGLAHAFIRRHVAPLDDDRPMGREYEALAERLAAGELATALEELPA</sequence>
<dbReference type="OrthoDB" id="7285062at2"/>
<comment type="caution">
    <text evidence="1">The sequence shown here is derived from an EMBL/GenBank/DDBJ whole genome shotgun (WGS) entry which is preliminary data.</text>
</comment>
<dbReference type="InterPro" id="IPR024083">
    <property type="entry name" value="Fumarase/histidase_N"/>
</dbReference>
<reference evidence="2" key="1">
    <citation type="submission" date="2018-07" db="EMBL/GenBank/DDBJ databases">
        <authorList>
            <person name="Safronova V.I."/>
            <person name="Chirak E.R."/>
            <person name="Sazanova A.L."/>
        </authorList>
    </citation>
    <scope>NUCLEOTIDE SEQUENCE [LARGE SCALE GENOMIC DNA]</scope>
    <source>
        <strain evidence="2">RCAM04685</strain>
    </source>
</reference>
<dbReference type="CDD" id="cd00332">
    <property type="entry name" value="PAL-HAL"/>
    <property type="match status" value="1"/>
</dbReference>
<evidence type="ECO:0000313" key="1">
    <source>
        <dbReference type="EMBL" id="RDJ20701.1"/>
    </source>
</evidence>
<dbReference type="InterPro" id="IPR008948">
    <property type="entry name" value="L-Aspartase-like"/>
</dbReference>
<dbReference type="Gene3D" id="1.10.275.10">
    <property type="entry name" value="Fumarase/aspartase (N-terminal domain)"/>
    <property type="match status" value="1"/>
</dbReference>